<evidence type="ECO:0000313" key="2">
    <source>
        <dbReference type="EMBL" id="GAE89299.1"/>
    </source>
</evidence>
<protein>
    <submittedName>
        <fullName evidence="2">ATP/GTP-binding protein</fullName>
    </submittedName>
</protein>
<dbReference type="AlphaFoldDB" id="W4V963"/>
<organism evidence="2 3">
    <name type="scientific">Acetivibrio straminisolvens JCM 21531</name>
    <dbReference type="NCBI Taxonomy" id="1294263"/>
    <lineage>
        <taxon>Bacteria</taxon>
        <taxon>Bacillati</taxon>
        <taxon>Bacillota</taxon>
        <taxon>Clostridia</taxon>
        <taxon>Eubacteriales</taxon>
        <taxon>Oscillospiraceae</taxon>
        <taxon>Acetivibrio</taxon>
    </lineage>
</organism>
<feature type="domain" description="AAA+ ATPase" evidence="1">
    <location>
        <begin position="247"/>
        <end position="364"/>
    </location>
</feature>
<dbReference type="OrthoDB" id="9812140at2"/>
<dbReference type="InterPro" id="IPR003593">
    <property type="entry name" value="AAA+_ATPase"/>
</dbReference>
<keyword evidence="3" id="KW-1185">Reference proteome</keyword>
<dbReference type="RefSeq" id="WP_038289479.1">
    <property type="nucleotide sequence ID" value="NZ_BAVR01000034.1"/>
</dbReference>
<dbReference type="PANTHER" id="PTHR42935">
    <property type="entry name" value="SLR0930 PROTEIN"/>
    <property type="match status" value="1"/>
</dbReference>
<accession>W4V963</accession>
<dbReference type="EMBL" id="BAVR01000034">
    <property type="protein sequence ID" value="GAE89299.1"/>
    <property type="molecule type" value="Genomic_DNA"/>
</dbReference>
<dbReference type="Pfam" id="PF05673">
    <property type="entry name" value="DUF815"/>
    <property type="match status" value="1"/>
</dbReference>
<dbReference type="InterPro" id="IPR027417">
    <property type="entry name" value="P-loop_NTPase"/>
</dbReference>
<dbReference type="InterPro" id="IPR008533">
    <property type="entry name" value="DUF815"/>
</dbReference>
<gene>
    <name evidence="2" type="ORF">JCM21531_2811</name>
</gene>
<dbReference type="PANTHER" id="PTHR42935:SF1">
    <property type="entry name" value="SLR0930 PROTEIN"/>
    <property type="match status" value="1"/>
</dbReference>
<dbReference type="CDD" id="cd00009">
    <property type="entry name" value="AAA"/>
    <property type="match status" value="1"/>
</dbReference>
<evidence type="ECO:0000259" key="1">
    <source>
        <dbReference type="SMART" id="SM00382"/>
    </source>
</evidence>
<sequence>MATINVNELMLAFDSLCVYRNLINDRVIKKLYELGVLVYRKEPGADEFIRKYNEFFFELANSSSIQSLKEHVIKLILFDENPFSRQSEKLPFDSINEILIDAASKDLDRLYYISCITSDVLKEYALENICTCEVEKRFVNSLPAWDFENIRGYEQKKLSHNCEKITDIFTSRSNWGECVKYLSDFYYTNGCGIFARYNAFVWEPAEGEPSLRGIESPDPICLSDFIGYEQERLEVIENTEKFVRGLPANNVLLYGDRGTGKSSTVKAIANEYKDQGLRIIEIPRKYLVDFPAVLRMIKGRNCKFIVFIDDLAFEDSEESYTVLKSVLEGGVENRPDNVLIYATSNRRHLIKEKFSDRAGLRTVDHDDEVRAKDTQQEKLSLSERFGITVIFSSPDKKRFLQIVEGLVAKRGINIDKDRLQREAMRWELMYNGRSARTARQFVDWLEGSENLRK</sequence>
<evidence type="ECO:0000313" key="3">
    <source>
        <dbReference type="Proteomes" id="UP000019109"/>
    </source>
</evidence>
<dbReference type="SMART" id="SM00382">
    <property type="entry name" value="AAA"/>
    <property type="match status" value="1"/>
</dbReference>
<reference evidence="2" key="1">
    <citation type="journal article" date="2014" name="Genome Announc.">
        <title>Draft Genome Sequence of Clostridium straminisolvens Strain JCM 21531T, Isolated from a Cellulose-Degrading Bacterial Community.</title>
        <authorList>
            <person name="Yuki M."/>
            <person name="Oshima K."/>
            <person name="Suda W."/>
            <person name="Sakamoto M."/>
            <person name="Kitamura K."/>
            <person name="Iida T."/>
            <person name="Hattori M."/>
            <person name="Ohkuma M."/>
        </authorList>
    </citation>
    <scope>NUCLEOTIDE SEQUENCE [LARGE SCALE GENOMIC DNA]</scope>
    <source>
        <strain evidence="2">JCM 21531</strain>
    </source>
</reference>
<name>W4V963_9FIRM</name>
<dbReference type="Gene3D" id="3.40.50.300">
    <property type="entry name" value="P-loop containing nucleotide triphosphate hydrolases"/>
    <property type="match status" value="1"/>
</dbReference>
<dbReference type="Proteomes" id="UP000019109">
    <property type="component" value="Unassembled WGS sequence"/>
</dbReference>
<proteinExistence type="predicted"/>
<comment type="caution">
    <text evidence="2">The sequence shown here is derived from an EMBL/GenBank/DDBJ whole genome shotgun (WGS) entry which is preliminary data.</text>
</comment>
<dbReference type="STRING" id="1294263.JCM21531_2811"/>
<dbReference type="SUPFAM" id="SSF52540">
    <property type="entry name" value="P-loop containing nucleoside triphosphate hydrolases"/>
    <property type="match status" value="1"/>
</dbReference>